<feature type="signal peptide" evidence="1">
    <location>
        <begin position="1"/>
        <end position="16"/>
    </location>
</feature>
<keyword evidence="1" id="KW-0732">Signal</keyword>
<dbReference type="EMBL" id="JAANIU010010717">
    <property type="protein sequence ID" value="KAG1531586.1"/>
    <property type="molecule type" value="Genomic_DNA"/>
</dbReference>
<evidence type="ECO:0000313" key="3">
    <source>
        <dbReference type="Proteomes" id="UP000740926"/>
    </source>
</evidence>
<gene>
    <name evidence="2" type="ORF">G6F50_016619</name>
</gene>
<organism evidence="2 3">
    <name type="scientific">Rhizopus delemar</name>
    <dbReference type="NCBI Taxonomy" id="936053"/>
    <lineage>
        <taxon>Eukaryota</taxon>
        <taxon>Fungi</taxon>
        <taxon>Fungi incertae sedis</taxon>
        <taxon>Mucoromycota</taxon>
        <taxon>Mucoromycotina</taxon>
        <taxon>Mucoromycetes</taxon>
        <taxon>Mucorales</taxon>
        <taxon>Mucorineae</taxon>
        <taxon>Rhizopodaceae</taxon>
        <taxon>Rhizopus</taxon>
    </lineage>
</organism>
<feature type="chain" id="PRO_5040335113" description="Secreted protein" evidence="1">
    <location>
        <begin position="17"/>
        <end position="79"/>
    </location>
</feature>
<name>A0A9P6XSP4_9FUNG</name>
<evidence type="ECO:0008006" key="4">
    <source>
        <dbReference type="Google" id="ProtNLM"/>
    </source>
</evidence>
<comment type="caution">
    <text evidence="2">The sequence shown here is derived from an EMBL/GenBank/DDBJ whole genome shotgun (WGS) entry which is preliminary data.</text>
</comment>
<evidence type="ECO:0000313" key="2">
    <source>
        <dbReference type="EMBL" id="KAG1531586.1"/>
    </source>
</evidence>
<dbReference type="Proteomes" id="UP000740926">
    <property type="component" value="Unassembled WGS sequence"/>
</dbReference>
<proteinExistence type="predicted"/>
<protein>
    <recommendedName>
        <fullName evidence="4">Secreted protein</fullName>
    </recommendedName>
</protein>
<accession>A0A9P6XSP4</accession>
<evidence type="ECO:0000256" key="1">
    <source>
        <dbReference type="SAM" id="SignalP"/>
    </source>
</evidence>
<keyword evidence="3" id="KW-1185">Reference proteome</keyword>
<sequence>MPPSFLAMSWIITSAAVQYVPSSGKFHSKTLPSTDCDRPLPIVSTGTLSTMALSLTANVMPVDWVSKPEAPVPLPFRRS</sequence>
<reference evidence="2 3" key="1">
    <citation type="journal article" date="2020" name="Microb. Genom.">
        <title>Genetic diversity of clinical and environmental Mucorales isolates obtained from an investigation of mucormycosis cases among solid organ transplant recipients.</title>
        <authorList>
            <person name="Nguyen M.H."/>
            <person name="Kaul D."/>
            <person name="Muto C."/>
            <person name="Cheng S.J."/>
            <person name="Richter R.A."/>
            <person name="Bruno V.M."/>
            <person name="Liu G."/>
            <person name="Beyhan S."/>
            <person name="Sundermann A.J."/>
            <person name="Mounaud S."/>
            <person name="Pasculle A.W."/>
            <person name="Nierman W.C."/>
            <person name="Driscoll E."/>
            <person name="Cumbie R."/>
            <person name="Clancy C.J."/>
            <person name="Dupont C.L."/>
        </authorList>
    </citation>
    <scope>NUCLEOTIDE SEQUENCE [LARGE SCALE GENOMIC DNA]</scope>
    <source>
        <strain evidence="2 3">GL24</strain>
    </source>
</reference>
<dbReference type="AlphaFoldDB" id="A0A9P6XSP4"/>